<dbReference type="Gene3D" id="2.40.50.100">
    <property type="match status" value="1"/>
</dbReference>
<evidence type="ECO:0000256" key="2">
    <source>
        <dbReference type="ARBA" id="ARBA00023267"/>
    </source>
</evidence>
<evidence type="ECO:0000313" key="6">
    <source>
        <dbReference type="EMBL" id="MBB5823167.1"/>
    </source>
</evidence>
<gene>
    <name evidence="6" type="ORF">F4562_006229</name>
</gene>
<dbReference type="Proteomes" id="UP000540685">
    <property type="component" value="Unassembled WGS sequence"/>
</dbReference>
<dbReference type="InterPro" id="IPR011053">
    <property type="entry name" value="Single_hybrid_motif"/>
</dbReference>
<keyword evidence="3" id="KW-0444">Lipid biosynthesis</keyword>
<dbReference type="UniPathway" id="UPA00094"/>
<dbReference type="PROSITE" id="PS50968">
    <property type="entry name" value="BIOTINYL_LIPOYL"/>
    <property type="match status" value="1"/>
</dbReference>
<evidence type="ECO:0000256" key="1">
    <source>
        <dbReference type="ARBA" id="ARBA00017562"/>
    </source>
</evidence>
<keyword evidence="2 3" id="KW-0092">Biotin</keyword>
<feature type="domain" description="Lipoyl-binding" evidence="5">
    <location>
        <begin position="125"/>
        <end position="201"/>
    </location>
</feature>
<evidence type="ECO:0000256" key="3">
    <source>
        <dbReference type="RuleBase" id="RU364072"/>
    </source>
</evidence>
<keyword evidence="3" id="KW-0276">Fatty acid metabolism</keyword>
<reference evidence="6 7" key="1">
    <citation type="submission" date="2020-08" db="EMBL/GenBank/DDBJ databases">
        <title>Sequencing the genomes of 1000 actinobacteria strains.</title>
        <authorList>
            <person name="Klenk H.-P."/>
        </authorList>
    </citation>
    <scope>NUCLEOTIDE SEQUENCE [LARGE SCALE GENOMIC DNA]</scope>
    <source>
        <strain evidence="6 7">DSM 46887</strain>
    </source>
</reference>
<dbReference type="RefSeq" id="WP_184540159.1">
    <property type="nucleotide sequence ID" value="NZ_JACHMP010000001.1"/>
</dbReference>
<sequence>MTATADIPPETPLDHRLDLLGRGAVRMLAHLPGPVRRVRVEAGDVRVEVEWDAGPAARGSAASGDPVQDDGAQHGVPARNGGGPDAGPAWNDGGPNGGPAWNGAAREGGGAARGVSAAPRRGVAPHLVGAPSVGVFYRAEAPGAKSFVEVGDNVAKGAQLGIVEAMKLMIPVVADRNGRLAEILVADSTSVEFGQPLFELADPDS</sequence>
<protein>
    <recommendedName>
        <fullName evidence="1 3">Biotin carboxyl carrier protein of acetyl-CoA carboxylase</fullName>
    </recommendedName>
</protein>
<comment type="function">
    <text evidence="3">This protein is a component of the acetyl coenzyme A carboxylase complex; first, biotin carboxylase catalyzes the carboxylation of the carrier protein and then the transcarboxylase transfers the carboxyl group to form malonyl-CoA.</text>
</comment>
<dbReference type="InterPro" id="IPR050709">
    <property type="entry name" value="Biotin_Carboxyl_Carrier/Decarb"/>
</dbReference>
<dbReference type="GO" id="GO:0009317">
    <property type="term" value="C:acetyl-CoA carboxylase complex"/>
    <property type="evidence" value="ECO:0007669"/>
    <property type="project" value="InterPro"/>
</dbReference>
<dbReference type="GO" id="GO:0003989">
    <property type="term" value="F:acetyl-CoA carboxylase activity"/>
    <property type="evidence" value="ECO:0007669"/>
    <property type="project" value="InterPro"/>
</dbReference>
<keyword evidence="3" id="KW-0275">Fatty acid biosynthesis</keyword>
<dbReference type="SUPFAM" id="SSF51230">
    <property type="entry name" value="Single hybrid motif"/>
    <property type="match status" value="1"/>
</dbReference>
<dbReference type="InterPro" id="IPR001249">
    <property type="entry name" value="AcCoA_biotinCC"/>
</dbReference>
<comment type="caution">
    <text evidence="6">The sequence shown here is derived from an EMBL/GenBank/DDBJ whole genome shotgun (WGS) entry which is preliminary data.</text>
</comment>
<dbReference type="PANTHER" id="PTHR45266">
    <property type="entry name" value="OXALOACETATE DECARBOXYLASE ALPHA CHAIN"/>
    <property type="match status" value="1"/>
</dbReference>
<dbReference type="EMBL" id="JACHMP010000001">
    <property type="protein sequence ID" value="MBB5823167.1"/>
    <property type="molecule type" value="Genomic_DNA"/>
</dbReference>
<accession>A0A7W9MJE9</accession>
<dbReference type="InterPro" id="IPR000089">
    <property type="entry name" value="Biotin_lipoyl"/>
</dbReference>
<keyword evidence="3" id="KW-0443">Lipid metabolism</keyword>
<feature type="compositionally biased region" description="Low complexity" evidence="4">
    <location>
        <begin position="86"/>
        <end position="105"/>
    </location>
</feature>
<dbReference type="PRINTS" id="PR01071">
    <property type="entry name" value="ACOABIOTINCC"/>
</dbReference>
<evidence type="ECO:0000259" key="5">
    <source>
        <dbReference type="PROSITE" id="PS50968"/>
    </source>
</evidence>
<dbReference type="CDD" id="cd06850">
    <property type="entry name" value="biotinyl_domain"/>
    <property type="match status" value="1"/>
</dbReference>
<dbReference type="AlphaFoldDB" id="A0A7W9MJE9"/>
<dbReference type="GO" id="GO:0006633">
    <property type="term" value="P:fatty acid biosynthetic process"/>
    <property type="evidence" value="ECO:0007669"/>
    <property type="project" value="UniProtKB-UniPathway"/>
</dbReference>
<evidence type="ECO:0000256" key="4">
    <source>
        <dbReference type="SAM" id="MobiDB-lite"/>
    </source>
</evidence>
<comment type="pathway">
    <text evidence="3">Lipid metabolism; fatty acid biosynthesis.</text>
</comment>
<organism evidence="6 7">
    <name type="scientific">Streptosporangium becharense</name>
    <dbReference type="NCBI Taxonomy" id="1816182"/>
    <lineage>
        <taxon>Bacteria</taxon>
        <taxon>Bacillati</taxon>
        <taxon>Actinomycetota</taxon>
        <taxon>Actinomycetes</taxon>
        <taxon>Streptosporangiales</taxon>
        <taxon>Streptosporangiaceae</taxon>
        <taxon>Streptosporangium</taxon>
    </lineage>
</organism>
<feature type="compositionally biased region" description="Low complexity" evidence="4">
    <location>
        <begin position="56"/>
        <end position="66"/>
    </location>
</feature>
<keyword evidence="7" id="KW-1185">Reference proteome</keyword>
<evidence type="ECO:0000313" key="7">
    <source>
        <dbReference type="Proteomes" id="UP000540685"/>
    </source>
</evidence>
<dbReference type="PANTHER" id="PTHR45266:SF3">
    <property type="entry name" value="OXALOACETATE DECARBOXYLASE ALPHA CHAIN"/>
    <property type="match status" value="1"/>
</dbReference>
<dbReference type="Pfam" id="PF00364">
    <property type="entry name" value="Biotin_lipoyl"/>
    <property type="match status" value="1"/>
</dbReference>
<proteinExistence type="predicted"/>
<feature type="region of interest" description="Disordered" evidence="4">
    <location>
        <begin position="56"/>
        <end position="117"/>
    </location>
</feature>
<name>A0A7W9MJE9_9ACTN</name>